<evidence type="ECO:0000256" key="3">
    <source>
        <dbReference type="ARBA" id="ARBA00010040"/>
    </source>
</evidence>
<dbReference type="GO" id="GO:0005737">
    <property type="term" value="C:cytoplasm"/>
    <property type="evidence" value="ECO:0007669"/>
    <property type="project" value="UniProtKB-SubCell"/>
</dbReference>
<evidence type="ECO:0000256" key="7">
    <source>
        <dbReference type="ARBA" id="ARBA00022801"/>
    </source>
</evidence>
<dbReference type="GO" id="GO:0008242">
    <property type="term" value="F:omega peptidase activity"/>
    <property type="evidence" value="ECO:0007669"/>
    <property type="project" value="UniProtKB-EC"/>
</dbReference>
<name>A0A9W8DL57_9FUNG</name>
<feature type="region of interest" description="Disordered" evidence="9">
    <location>
        <begin position="661"/>
        <end position="685"/>
    </location>
</feature>
<evidence type="ECO:0000259" key="11">
    <source>
        <dbReference type="Pfam" id="PF19283"/>
    </source>
</evidence>
<evidence type="ECO:0000256" key="5">
    <source>
        <dbReference type="ARBA" id="ARBA00012917"/>
    </source>
</evidence>
<dbReference type="Pfam" id="PF00326">
    <property type="entry name" value="Peptidase_S9"/>
    <property type="match status" value="1"/>
</dbReference>
<feature type="region of interest" description="Disordered" evidence="9">
    <location>
        <begin position="84"/>
        <end position="104"/>
    </location>
</feature>
<reference evidence="12" key="1">
    <citation type="submission" date="2022-07" db="EMBL/GenBank/DDBJ databases">
        <title>Phylogenomic reconstructions and comparative analyses of Kickxellomycotina fungi.</title>
        <authorList>
            <person name="Reynolds N.K."/>
            <person name="Stajich J.E."/>
            <person name="Barry K."/>
            <person name="Grigoriev I.V."/>
            <person name="Crous P."/>
            <person name="Smith M.E."/>
        </authorList>
    </citation>
    <scope>NUCLEOTIDE SEQUENCE</scope>
    <source>
        <strain evidence="12">NBRC 100468</strain>
    </source>
</reference>
<feature type="compositionally biased region" description="Basic and acidic residues" evidence="9">
    <location>
        <begin position="94"/>
        <end position="104"/>
    </location>
</feature>
<feature type="region of interest" description="Disordered" evidence="9">
    <location>
        <begin position="231"/>
        <end position="250"/>
    </location>
</feature>
<keyword evidence="7" id="KW-0378">Hydrolase</keyword>
<dbReference type="GO" id="GO:0004252">
    <property type="term" value="F:serine-type endopeptidase activity"/>
    <property type="evidence" value="ECO:0007669"/>
    <property type="project" value="TreeGrafter"/>
</dbReference>
<feature type="region of interest" description="Disordered" evidence="9">
    <location>
        <begin position="129"/>
        <end position="154"/>
    </location>
</feature>
<dbReference type="EMBL" id="JANBPU010000298">
    <property type="protein sequence ID" value="KAJ1912955.1"/>
    <property type="molecule type" value="Genomic_DNA"/>
</dbReference>
<evidence type="ECO:0000259" key="10">
    <source>
        <dbReference type="Pfam" id="PF00326"/>
    </source>
</evidence>
<evidence type="ECO:0000256" key="9">
    <source>
        <dbReference type="SAM" id="MobiDB-lite"/>
    </source>
</evidence>
<evidence type="ECO:0000256" key="2">
    <source>
        <dbReference type="ARBA" id="ARBA00004496"/>
    </source>
</evidence>
<sequence>MTPKTNNKDDLRTRDGLPLSFVNYSREIFENIYGLPILSGDFRITKGQVPDFYTIEYTTSQMDFTMDKYRSNIKHTATLQISPQPTAAAAATTKDSENTDDSHSNHVVRIISSNSVLPTDVSSDVVLTKQAPPLPDLGNNKDHSSSSSSSSSTFAVLRKVTSTGGGGGGGSNGKAGGTRLVEIWNNGVLLKSVDVTDQHGEFYADSTFGGLQWSLCRKYLVYVAEHPERAKASRKTIKRDSSDIEEDYDKDKDVEDGGYAGVADPRRYDLDTDWGETFNKKRPSAIFVFDINKEKIVKIHYDELAKQGISPGQPLIYRHNSEGLKLVFTGYKYNLRKYGIVYCQNRPTAIYQTDLLPSSQSDKAGDEKKKKKDGELINLTKEYQSVRSPRISPCGRYLVFIISRVGGAHAGISRLGLLDLSKIFSSPSVESPKIRVLVPEIDDPYAHDNNNGGGDEFVLPKEFPGIYADQLPTDCCWVKLENNGSGSGDDNDLSSYVILVNSLWRSRKTLLAIDFASDGTNKSRVTDLGILATTKKGNSKESCGVITSVDNYLVVTRESPNTLPQVAIAVLERNGDDDGGLQIKSYPIDLPGLQRLQSDTPTAAAAANDNKDEGFSSKSLEELIEWEVVDYPERSMEIESIMIRSKQPTNYTRYFWPSISSSSSSTNNNGEDGTSTSSQPPPRPCVIYPHGGPHSTYFTTFFKEPVALALMGFTVVLVNYTGSPGFGQNSIQKLLGKIGDLEIEDTQYIARKLISQNQIDKDRIIFNGGSHSGLMGAHVAGRYQNFYKAILLRNPVINVGENSVNSDIPDWGWSESGLDHEFEMPRLMDPESYRKMWELSPQQYVDRVVDPVLLNLGDSDRRVPPTQGVFYYYLLKSRGKCTVECKMYPGVGHPLESVEAQRDCFVYSCQFVARFITDLVQKK</sequence>
<evidence type="ECO:0000256" key="4">
    <source>
        <dbReference type="ARBA" id="ARBA00011881"/>
    </source>
</evidence>
<feature type="compositionally biased region" description="Low complexity" evidence="9">
    <location>
        <begin position="661"/>
        <end position="678"/>
    </location>
</feature>
<dbReference type="InterPro" id="IPR045550">
    <property type="entry name" value="AARE_N"/>
</dbReference>
<evidence type="ECO:0000256" key="8">
    <source>
        <dbReference type="ARBA" id="ARBA00032829"/>
    </source>
</evidence>
<dbReference type="Proteomes" id="UP001150538">
    <property type="component" value="Unassembled WGS sequence"/>
</dbReference>
<dbReference type="EC" id="3.4.19.1" evidence="5"/>
<organism evidence="12 13">
    <name type="scientific">Mycoemilia scoparia</name>
    <dbReference type="NCBI Taxonomy" id="417184"/>
    <lineage>
        <taxon>Eukaryota</taxon>
        <taxon>Fungi</taxon>
        <taxon>Fungi incertae sedis</taxon>
        <taxon>Zoopagomycota</taxon>
        <taxon>Kickxellomycotina</taxon>
        <taxon>Kickxellomycetes</taxon>
        <taxon>Kickxellales</taxon>
        <taxon>Kickxellaceae</taxon>
        <taxon>Mycoemilia</taxon>
    </lineage>
</organism>
<dbReference type="SUPFAM" id="SSF82171">
    <property type="entry name" value="DPP6 N-terminal domain-like"/>
    <property type="match status" value="1"/>
</dbReference>
<dbReference type="AlphaFoldDB" id="A0A9W8DL57"/>
<accession>A0A9W8DL57</accession>
<keyword evidence="13" id="KW-1185">Reference proteome</keyword>
<evidence type="ECO:0000256" key="1">
    <source>
        <dbReference type="ARBA" id="ARBA00000721"/>
    </source>
</evidence>
<dbReference type="GO" id="GO:0006508">
    <property type="term" value="P:proteolysis"/>
    <property type="evidence" value="ECO:0007669"/>
    <property type="project" value="InterPro"/>
</dbReference>
<comment type="subcellular location">
    <subcellularLocation>
        <location evidence="2">Cytoplasm</location>
    </subcellularLocation>
</comment>
<protein>
    <recommendedName>
        <fullName evidence="5">acylaminoacyl-peptidase</fullName>
        <ecNumber evidence="5">3.4.19.1</ecNumber>
    </recommendedName>
    <alternativeName>
        <fullName evidence="8">Dipeptidyl-peptidase V</fullName>
    </alternativeName>
</protein>
<comment type="caution">
    <text evidence="12">The sequence shown here is derived from an EMBL/GenBank/DDBJ whole genome shotgun (WGS) entry which is preliminary data.</text>
</comment>
<dbReference type="InterPro" id="IPR001375">
    <property type="entry name" value="Peptidase_S9_cat"/>
</dbReference>
<feature type="domain" description="Peptidase S9 prolyl oligopeptidase catalytic" evidence="10">
    <location>
        <begin position="701"/>
        <end position="913"/>
    </location>
</feature>
<comment type="catalytic activity">
    <reaction evidence="1">
        <text>Cleavage of an N-acetyl or N-formyl amino acid from the N-terminus of a polypeptide.</text>
        <dbReference type="EC" id="3.4.19.1"/>
    </reaction>
</comment>
<gene>
    <name evidence="12" type="ORF">H4219_005402</name>
</gene>
<dbReference type="PANTHER" id="PTHR42776:SF4">
    <property type="entry name" value="ACYLAMINO-ACID-RELEASING ENZYME"/>
    <property type="match status" value="1"/>
</dbReference>
<dbReference type="InterPro" id="IPR029058">
    <property type="entry name" value="AB_hydrolase_fold"/>
</dbReference>
<dbReference type="OrthoDB" id="43744at2759"/>
<keyword evidence="6" id="KW-0963">Cytoplasm</keyword>
<dbReference type="SUPFAM" id="SSF53474">
    <property type="entry name" value="alpha/beta-Hydrolases"/>
    <property type="match status" value="1"/>
</dbReference>
<dbReference type="PANTHER" id="PTHR42776">
    <property type="entry name" value="SERINE PEPTIDASE S9 FAMILY MEMBER"/>
    <property type="match status" value="1"/>
</dbReference>
<evidence type="ECO:0000256" key="6">
    <source>
        <dbReference type="ARBA" id="ARBA00022490"/>
    </source>
</evidence>
<evidence type="ECO:0000313" key="12">
    <source>
        <dbReference type="EMBL" id="KAJ1912955.1"/>
    </source>
</evidence>
<dbReference type="Pfam" id="PF19283">
    <property type="entry name" value="APEH_N"/>
    <property type="match status" value="1"/>
</dbReference>
<comment type="similarity">
    <text evidence="3">Belongs to the peptidase S9C family.</text>
</comment>
<proteinExistence type="inferred from homology"/>
<comment type="subunit">
    <text evidence="4">Homotetramer.</text>
</comment>
<feature type="domain" description="Acylamino-acid-releasing enzyme N-terminal" evidence="11">
    <location>
        <begin position="172"/>
        <end position="575"/>
    </location>
</feature>
<dbReference type="Gene3D" id="3.40.50.1820">
    <property type="entry name" value="alpha/beta hydrolase"/>
    <property type="match status" value="1"/>
</dbReference>
<evidence type="ECO:0000313" key="13">
    <source>
        <dbReference type="Proteomes" id="UP001150538"/>
    </source>
</evidence>